<proteinExistence type="predicted"/>
<dbReference type="Gene3D" id="3.10.20.90">
    <property type="entry name" value="Phosphatidylinositol 3-kinase Catalytic Subunit, Chain A, domain 1"/>
    <property type="match status" value="1"/>
</dbReference>
<dbReference type="EMBL" id="JAHRHJ020000008">
    <property type="protein sequence ID" value="KAH9305374.1"/>
    <property type="molecule type" value="Genomic_DNA"/>
</dbReference>
<feature type="domain" description="SNRNP25 ubiquitin-like" evidence="1">
    <location>
        <begin position="5"/>
        <end position="69"/>
    </location>
</feature>
<dbReference type="InterPro" id="IPR040610">
    <property type="entry name" value="SNRNP25_ubiquitin"/>
</dbReference>
<sequence length="69" mass="8119">MLQCQISASVNDLKSVVTRKVNEMEQSKMGHRHISWRHVWSNFCLSYENQNLVDDKAMLQHFGIRNNSQ</sequence>
<evidence type="ECO:0000313" key="3">
    <source>
        <dbReference type="Proteomes" id="UP000824469"/>
    </source>
</evidence>
<dbReference type="AlphaFoldDB" id="A0AA38KHH2"/>
<dbReference type="PANTHER" id="PTHR14942">
    <property type="entry name" value="U11/U12 SMALL NUCLEAR RIBONUCLEOPROTEIN 25 KDA PROTEIN"/>
    <property type="match status" value="1"/>
</dbReference>
<dbReference type="InterPro" id="IPR039690">
    <property type="entry name" value="SNRNP25"/>
</dbReference>
<comment type="caution">
    <text evidence="2">The sequence shown here is derived from an EMBL/GenBank/DDBJ whole genome shotgun (WGS) entry which is preliminary data.</text>
</comment>
<organism evidence="2 3">
    <name type="scientific">Taxus chinensis</name>
    <name type="common">Chinese yew</name>
    <name type="synonym">Taxus wallichiana var. chinensis</name>
    <dbReference type="NCBI Taxonomy" id="29808"/>
    <lineage>
        <taxon>Eukaryota</taxon>
        <taxon>Viridiplantae</taxon>
        <taxon>Streptophyta</taxon>
        <taxon>Embryophyta</taxon>
        <taxon>Tracheophyta</taxon>
        <taxon>Spermatophyta</taxon>
        <taxon>Pinopsida</taxon>
        <taxon>Pinidae</taxon>
        <taxon>Conifers II</taxon>
        <taxon>Cupressales</taxon>
        <taxon>Taxaceae</taxon>
        <taxon>Taxus</taxon>
    </lineage>
</organism>
<keyword evidence="3" id="KW-1185">Reference proteome</keyword>
<dbReference type="PANTHER" id="PTHR14942:SF0">
    <property type="entry name" value="U11_U12 SMALL NUCLEAR RIBONUCLEOPROTEIN 25 KDA PROTEIN"/>
    <property type="match status" value="1"/>
</dbReference>
<evidence type="ECO:0000259" key="1">
    <source>
        <dbReference type="Pfam" id="PF18036"/>
    </source>
</evidence>
<gene>
    <name evidence="2" type="ORF">KI387_009778</name>
</gene>
<name>A0AA38KHH2_TAXCH</name>
<dbReference type="SUPFAM" id="SSF54236">
    <property type="entry name" value="Ubiquitin-like"/>
    <property type="match status" value="1"/>
</dbReference>
<protein>
    <recommendedName>
        <fullName evidence="1">SNRNP25 ubiquitin-like domain-containing protein</fullName>
    </recommendedName>
</protein>
<dbReference type="CDD" id="cd17058">
    <property type="entry name" value="Ubl_SNRNP25"/>
    <property type="match status" value="1"/>
</dbReference>
<dbReference type="Proteomes" id="UP000824469">
    <property type="component" value="Unassembled WGS sequence"/>
</dbReference>
<dbReference type="InterPro" id="IPR029071">
    <property type="entry name" value="Ubiquitin-like_domsf"/>
</dbReference>
<evidence type="ECO:0000313" key="2">
    <source>
        <dbReference type="EMBL" id="KAH9305374.1"/>
    </source>
</evidence>
<dbReference type="GO" id="GO:0000398">
    <property type="term" value="P:mRNA splicing, via spliceosome"/>
    <property type="evidence" value="ECO:0007669"/>
    <property type="project" value="InterPro"/>
</dbReference>
<reference evidence="2 3" key="1">
    <citation type="journal article" date="2021" name="Nat. Plants">
        <title>The Taxus genome provides insights into paclitaxel biosynthesis.</title>
        <authorList>
            <person name="Xiong X."/>
            <person name="Gou J."/>
            <person name="Liao Q."/>
            <person name="Li Y."/>
            <person name="Zhou Q."/>
            <person name="Bi G."/>
            <person name="Li C."/>
            <person name="Du R."/>
            <person name="Wang X."/>
            <person name="Sun T."/>
            <person name="Guo L."/>
            <person name="Liang H."/>
            <person name="Lu P."/>
            <person name="Wu Y."/>
            <person name="Zhang Z."/>
            <person name="Ro D.K."/>
            <person name="Shang Y."/>
            <person name="Huang S."/>
            <person name="Yan J."/>
        </authorList>
    </citation>
    <scope>NUCLEOTIDE SEQUENCE [LARGE SCALE GENOMIC DNA]</scope>
    <source>
        <strain evidence="2">Ta-2019</strain>
    </source>
</reference>
<accession>A0AA38KHH2</accession>
<dbReference type="Pfam" id="PF18036">
    <property type="entry name" value="Ubiquitin_4"/>
    <property type="match status" value="1"/>
</dbReference>
<feature type="non-terminal residue" evidence="2">
    <location>
        <position position="69"/>
    </location>
</feature>